<name>A0AAV9IQV2_CYACA</name>
<gene>
    <name evidence="2" type="ORF">CDCA_CDCA02G0601</name>
</gene>
<feature type="domain" description="PsbP C-terminal" evidence="1">
    <location>
        <begin position="107"/>
        <end position="254"/>
    </location>
</feature>
<dbReference type="NCBIfam" id="NF040946">
    <property type="entry name" value="PSII_PsbP"/>
    <property type="match status" value="1"/>
</dbReference>
<reference evidence="2 3" key="1">
    <citation type="submission" date="2022-07" db="EMBL/GenBank/DDBJ databases">
        <title>Genome-wide signatures of adaptation to extreme environments.</title>
        <authorList>
            <person name="Cho C.H."/>
            <person name="Yoon H.S."/>
        </authorList>
    </citation>
    <scope>NUCLEOTIDE SEQUENCE [LARGE SCALE GENOMIC DNA]</scope>
    <source>
        <strain evidence="2 3">DBV 063 E5</strain>
    </source>
</reference>
<dbReference type="GO" id="GO:0019898">
    <property type="term" value="C:extrinsic component of membrane"/>
    <property type="evidence" value="ECO:0007669"/>
    <property type="project" value="InterPro"/>
</dbReference>
<keyword evidence="3" id="KW-1185">Reference proteome</keyword>
<dbReference type="PANTHER" id="PTHR31407">
    <property type="match status" value="1"/>
</dbReference>
<protein>
    <recommendedName>
        <fullName evidence="1">PsbP C-terminal domain-containing protein</fullName>
    </recommendedName>
</protein>
<evidence type="ECO:0000313" key="3">
    <source>
        <dbReference type="Proteomes" id="UP001301350"/>
    </source>
</evidence>
<organism evidence="2 3">
    <name type="scientific">Cyanidium caldarium</name>
    <name type="common">Red alga</name>
    <dbReference type="NCBI Taxonomy" id="2771"/>
    <lineage>
        <taxon>Eukaryota</taxon>
        <taxon>Rhodophyta</taxon>
        <taxon>Bangiophyceae</taxon>
        <taxon>Cyanidiales</taxon>
        <taxon>Cyanidiaceae</taxon>
        <taxon>Cyanidium</taxon>
    </lineage>
</organism>
<evidence type="ECO:0000313" key="2">
    <source>
        <dbReference type="EMBL" id="KAK4534576.1"/>
    </source>
</evidence>
<dbReference type="Proteomes" id="UP001301350">
    <property type="component" value="Unassembled WGS sequence"/>
</dbReference>
<accession>A0AAV9IQV2</accession>
<dbReference type="InterPro" id="IPR016123">
    <property type="entry name" value="Mog1/PsbP_a/b/a-sand"/>
</dbReference>
<comment type="caution">
    <text evidence="2">The sequence shown here is derived from an EMBL/GenBank/DDBJ whole genome shotgun (WGS) entry which is preliminary data.</text>
</comment>
<dbReference type="AlphaFoldDB" id="A0AAV9IQV2"/>
<proteinExistence type="predicted"/>
<dbReference type="Gene3D" id="3.40.1000.10">
    <property type="entry name" value="Mog1/PsbP, alpha/beta/alpha sandwich"/>
    <property type="match status" value="1"/>
</dbReference>
<evidence type="ECO:0000259" key="1">
    <source>
        <dbReference type="Pfam" id="PF01789"/>
    </source>
</evidence>
<dbReference type="GO" id="GO:0009523">
    <property type="term" value="C:photosystem II"/>
    <property type="evidence" value="ECO:0007669"/>
    <property type="project" value="InterPro"/>
</dbReference>
<dbReference type="InterPro" id="IPR002683">
    <property type="entry name" value="PsbP_C"/>
</dbReference>
<sequence>MTSPDSSLSFVPATCPARRLGGLGKRAGARCAWRMQQQQQPCRCSRRELLLQSVGALLAAVPTLTKSPAASAAIGFPGVGAPSATTAPAQSLPTAVDAVFTGPREVGLTFKYPSQWKIKRKLIKTHLFEVLVVSDTDSSSSVGVVCDPVRIERVVDFGTPEDIGKRVIELEKKKDGVLSAALIRTRSLPGTGPTQPTYYICEYRVNTTRGGDMHYMAKVTIANKQLYVLTAQAKEPNWKSLNRVFQQMVDSFQVTPKT</sequence>
<dbReference type="SUPFAM" id="SSF55724">
    <property type="entry name" value="Mog1p/PsbP-like"/>
    <property type="match status" value="1"/>
</dbReference>
<dbReference type="GO" id="GO:0015979">
    <property type="term" value="P:photosynthesis"/>
    <property type="evidence" value="ECO:0007669"/>
    <property type="project" value="InterPro"/>
</dbReference>
<dbReference type="EMBL" id="JANCYW010000002">
    <property type="protein sequence ID" value="KAK4534576.1"/>
    <property type="molecule type" value="Genomic_DNA"/>
</dbReference>
<dbReference type="PANTHER" id="PTHR31407:SF16">
    <property type="entry name" value="PSBP DOMAIN-CONTAINING PROTEIN 7, CHLOROPLASTIC"/>
    <property type="match status" value="1"/>
</dbReference>
<dbReference type="Pfam" id="PF01789">
    <property type="entry name" value="PsbP"/>
    <property type="match status" value="1"/>
</dbReference>
<dbReference type="GO" id="GO:0005509">
    <property type="term" value="F:calcium ion binding"/>
    <property type="evidence" value="ECO:0007669"/>
    <property type="project" value="InterPro"/>
</dbReference>